<dbReference type="Proteomes" id="UP001629214">
    <property type="component" value="Unassembled WGS sequence"/>
</dbReference>
<evidence type="ECO:0000259" key="1">
    <source>
        <dbReference type="Pfam" id="PF07739"/>
    </source>
</evidence>
<dbReference type="EMBL" id="JAQQFR010000004">
    <property type="protein sequence ID" value="MFL9878415.1"/>
    <property type="molecule type" value="Genomic_DNA"/>
</dbReference>
<reference evidence="2 3" key="1">
    <citation type="journal article" date="2024" name="Chem. Sci.">
        <title>Discovery of megapolipeptins by genome mining of a Burkholderiales bacteria collection.</title>
        <authorList>
            <person name="Paulo B.S."/>
            <person name="Recchia M.J.J."/>
            <person name="Lee S."/>
            <person name="Fergusson C.H."/>
            <person name="Romanowski S.B."/>
            <person name="Hernandez A."/>
            <person name="Krull N."/>
            <person name="Liu D.Y."/>
            <person name="Cavanagh H."/>
            <person name="Bos A."/>
            <person name="Gray C.A."/>
            <person name="Murphy B.T."/>
            <person name="Linington R.G."/>
            <person name="Eustaquio A.S."/>
        </authorList>
    </citation>
    <scope>NUCLEOTIDE SEQUENCE [LARGE SCALE GENOMIC DNA]</scope>
    <source>
        <strain evidence="2 3">RL21-008-BIB-B</strain>
    </source>
</reference>
<dbReference type="InterPro" id="IPR012925">
    <property type="entry name" value="TipAS_dom"/>
</dbReference>
<dbReference type="InterPro" id="IPR036244">
    <property type="entry name" value="TipA-like_antibiotic-bd"/>
</dbReference>
<evidence type="ECO:0000313" key="2">
    <source>
        <dbReference type="EMBL" id="MFL9878415.1"/>
    </source>
</evidence>
<name>A0ABW8Z7E8_9BURK</name>
<keyword evidence="3" id="KW-1185">Reference proteome</keyword>
<feature type="domain" description="TipAS antibiotic-recognition" evidence="1">
    <location>
        <begin position="22"/>
        <end position="122"/>
    </location>
</feature>
<accession>A0ABW8Z7E8</accession>
<dbReference type="SUPFAM" id="SSF89082">
    <property type="entry name" value="Antibiotic binding domain of TipA-like multidrug resistance regulators"/>
    <property type="match status" value="1"/>
</dbReference>
<evidence type="ECO:0000313" key="3">
    <source>
        <dbReference type="Proteomes" id="UP001629214"/>
    </source>
</evidence>
<dbReference type="RefSeq" id="WP_408167437.1">
    <property type="nucleotide sequence ID" value="NZ_JAQQFR010000004.1"/>
</dbReference>
<organism evidence="2 3">
    <name type="scientific">Herbaspirillum rhizosphaerae</name>
    <dbReference type="NCBI Taxonomy" id="346179"/>
    <lineage>
        <taxon>Bacteria</taxon>
        <taxon>Pseudomonadati</taxon>
        <taxon>Pseudomonadota</taxon>
        <taxon>Betaproteobacteria</taxon>
        <taxon>Burkholderiales</taxon>
        <taxon>Oxalobacteraceae</taxon>
        <taxon>Herbaspirillum</taxon>
    </lineage>
</organism>
<proteinExistence type="predicted"/>
<dbReference type="Pfam" id="PF07739">
    <property type="entry name" value="TipAS"/>
    <property type="match status" value="1"/>
</dbReference>
<sequence>MTTQNTTPQYFQECRDALATEQAASLSATDNWSHVDKNKVHQDWDVLYKELSPLIQDSDATSPEVQSLIERHYKILSRFYTPSKQAYIGISLFYEENEDMRNFHNAYHPAMVSFLGIAIQHYSHQYL</sequence>
<dbReference type="Gene3D" id="1.10.490.50">
    <property type="entry name" value="Antibiotic binding domain of TipA-like multidrug resistance regulators"/>
    <property type="match status" value="1"/>
</dbReference>
<gene>
    <name evidence="2" type="ORF">PQR63_08485</name>
</gene>
<protein>
    <submittedName>
        <fullName evidence="2">TipAS antibiotic-recognition domain-containing protein</fullName>
    </submittedName>
</protein>
<comment type="caution">
    <text evidence="2">The sequence shown here is derived from an EMBL/GenBank/DDBJ whole genome shotgun (WGS) entry which is preliminary data.</text>
</comment>